<evidence type="ECO:0008006" key="6">
    <source>
        <dbReference type="Google" id="ProtNLM"/>
    </source>
</evidence>
<dbReference type="STRING" id="1424659.SAMN05216368_105329"/>
<feature type="transmembrane region" description="Helical" evidence="1">
    <location>
        <begin position="102"/>
        <end position="122"/>
    </location>
</feature>
<sequence>MVKPGWQKRALRVSDRVFFGSLVFFVIVCMGPALVIAVLGLLTGSTPTEEQGGFFGWSAEYPAFNPQSWTLFIPAAGMLFLSIWTIPLPLRRFPKPGRATFAWFAFVAFLFSIPLGTAYFGAPGIHNEGTLALFVYLVAWLLFVVRDILGWVHLVPLAWRDGPSVRTRRAGKPASADA</sequence>
<dbReference type="EMBL" id="SOFD01000024">
    <property type="protein sequence ID" value="TFB77838.1"/>
    <property type="molecule type" value="Genomic_DNA"/>
</dbReference>
<keyword evidence="1" id="KW-0472">Membrane</keyword>
<keyword evidence="1" id="KW-1133">Transmembrane helix</keyword>
<accession>A0A4R8V6B7</accession>
<evidence type="ECO:0000313" key="2">
    <source>
        <dbReference type="EMBL" id="SDN47797.1"/>
    </source>
</evidence>
<gene>
    <name evidence="3" type="ORF">E3O21_09395</name>
    <name evidence="2" type="ORF">SAMN05216368_105329</name>
</gene>
<dbReference type="RefSeq" id="WP_092340488.1">
    <property type="nucleotide sequence ID" value="NZ_FNIB01000005.1"/>
</dbReference>
<dbReference type="AlphaFoldDB" id="A0A4R8V6B7"/>
<evidence type="ECO:0000313" key="5">
    <source>
        <dbReference type="Proteomes" id="UP000298252"/>
    </source>
</evidence>
<proteinExistence type="predicted"/>
<name>A0A4R8V6B7_9MICO</name>
<dbReference type="Proteomes" id="UP000298252">
    <property type="component" value="Unassembled WGS sequence"/>
</dbReference>
<keyword evidence="1" id="KW-0812">Transmembrane</keyword>
<dbReference type="EMBL" id="FNIB01000005">
    <property type="protein sequence ID" value="SDN47797.1"/>
    <property type="molecule type" value="Genomic_DNA"/>
</dbReference>
<reference evidence="2 4" key="1">
    <citation type="submission" date="2016-10" db="EMBL/GenBank/DDBJ databases">
        <authorList>
            <person name="Varghese N."/>
            <person name="Submissions S."/>
        </authorList>
    </citation>
    <scope>NUCLEOTIDE SEQUENCE [LARGE SCALE GENOMIC DNA]</scope>
    <source>
        <strain evidence="2 4">CGMCC 1.11215</strain>
    </source>
</reference>
<evidence type="ECO:0000256" key="1">
    <source>
        <dbReference type="SAM" id="Phobius"/>
    </source>
</evidence>
<feature type="transmembrane region" description="Helical" evidence="1">
    <location>
        <begin position="71"/>
        <end position="90"/>
    </location>
</feature>
<feature type="transmembrane region" description="Helical" evidence="1">
    <location>
        <begin position="134"/>
        <end position="159"/>
    </location>
</feature>
<reference evidence="3 5" key="2">
    <citation type="submission" date="2019-03" db="EMBL/GenBank/DDBJ databases">
        <title>Genomics of glacier-inhabiting Cryobacterium strains.</title>
        <authorList>
            <person name="Liu Q."/>
            <person name="Xin Y.-H."/>
        </authorList>
    </citation>
    <scope>NUCLEOTIDE SEQUENCE [LARGE SCALE GENOMIC DNA]</scope>
    <source>
        <strain evidence="3 5">Hh8</strain>
    </source>
</reference>
<evidence type="ECO:0000313" key="4">
    <source>
        <dbReference type="Proteomes" id="UP000199639"/>
    </source>
</evidence>
<evidence type="ECO:0000313" key="3">
    <source>
        <dbReference type="EMBL" id="TFB77838.1"/>
    </source>
</evidence>
<keyword evidence="5" id="KW-1185">Reference proteome</keyword>
<feature type="transmembrane region" description="Helical" evidence="1">
    <location>
        <begin position="17"/>
        <end position="42"/>
    </location>
</feature>
<protein>
    <recommendedName>
        <fullName evidence="6">DUF998 domain-containing protein</fullName>
    </recommendedName>
</protein>
<dbReference type="Proteomes" id="UP000199639">
    <property type="component" value="Unassembled WGS sequence"/>
</dbReference>
<organism evidence="2 4">
    <name type="scientific">Cryobacterium flavum</name>
    <dbReference type="NCBI Taxonomy" id="1424659"/>
    <lineage>
        <taxon>Bacteria</taxon>
        <taxon>Bacillati</taxon>
        <taxon>Actinomycetota</taxon>
        <taxon>Actinomycetes</taxon>
        <taxon>Micrococcales</taxon>
        <taxon>Microbacteriaceae</taxon>
        <taxon>Cryobacterium</taxon>
    </lineage>
</organism>